<organism evidence="3 4">
    <name type="scientific">Paramagnetospirillum caucaseum</name>
    <dbReference type="NCBI Taxonomy" id="1244869"/>
    <lineage>
        <taxon>Bacteria</taxon>
        <taxon>Pseudomonadati</taxon>
        <taxon>Pseudomonadota</taxon>
        <taxon>Alphaproteobacteria</taxon>
        <taxon>Rhodospirillales</taxon>
        <taxon>Magnetospirillaceae</taxon>
        <taxon>Paramagnetospirillum</taxon>
    </lineage>
</organism>
<dbReference type="EMBL" id="AONQ01000012">
    <property type="protein sequence ID" value="EME70868.1"/>
    <property type="molecule type" value="Genomic_DNA"/>
</dbReference>
<gene>
    <name evidence="3" type="ORF">H261_06539</name>
</gene>
<sequence length="195" mass="21577">MLRRLALTVITLVLAVPAQAQLMDVLTAPKTLIDRAIEARSASDIAKDNVIVAKVNGYMGKHATIKASTEIYEQRLLITGLFDDKATYDQFQKDVRGVEGVRKLYWHVTYLAKDDAKRKALPGWADTVEMGVKAQGRLIGTRGVADVNFRTTVDSFGTVYVIGRARSQEEANKALARLKEGEGVKKVVNYIDVRP</sequence>
<accession>M3ADK2</accession>
<keyword evidence="4" id="KW-1185">Reference proteome</keyword>
<dbReference type="STRING" id="1244869.H261_06539"/>
<dbReference type="PATRIC" id="fig|1244869.3.peg.1315"/>
<dbReference type="Proteomes" id="UP000011744">
    <property type="component" value="Unassembled WGS sequence"/>
</dbReference>
<dbReference type="Pfam" id="PF04972">
    <property type="entry name" value="BON"/>
    <property type="match status" value="1"/>
</dbReference>
<evidence type="ECO:0000259" key="2">
    <source>
        <dbReference type="PROSITE" id="PS50914"/>
    </source>
</evidence>
<name>M3ADK2_9PROT</name>
<dbReference type="InterPro" id="IPR007055">
    <property type="entry name" value="BON_dom"/>
</dbReference>
<dbReference type="PROSITE" id="PS50914">
    <property type="entry name" value="BON"/>
    <property type="match status" value="1"/>
</dbReference>
<feature type="signal peptide" evidence="1">
    <location>
        <begin position="1"/>
        <end position="20"/>
    </location>
</feature>
<keyword evidence="1" id="KW-0732">Signal</keyword>
<evidence type="ECO:0000256" key="1">
    <source>
        <dbReference type="SAM" id="SignalP"/>
    </source>
</evidence>
<reference evidence="3 4" key="1">
    <citation type="journal article" date="2014" name="Genome Announc.">
        <title>Draft Genome Sequence of Magnetospirillum sp. Strain SO-1, a Freshwater Magnetotactic Bacterium Isolated from the Ol'khovka River, Russia.</title>
        <authorList>
            <person name="Grouzdev D.S."/>
            <person name="Dziuba M.V."/>
            <person name="Sukhacheva M.S."/>
            <person name="Mardanov A.V."/>
            <person name="Beletskiy A.V."/>
            <person name="Kuznetsov B.B."/>
            <person name="Skryabin K.G."/>
        </authorList>
    </citation>
    <scope>NUCLEOTIDE SEQUENCE [LARGE SCALE GENOMIC DNA]</scope>
    <source>
        <strain evidence="3 4">SO-1</strain>
    </source>
</reference>
<comment type="caution">
    <text evidence="3">The sequence shown here is derived from an EMBL/GenBank/DDBJ whole genome shotgun (WGS) entry which is preliminary data.</text>
</comment>
<dbReference type="eggNOG" id="COG2823">
    <property type="taxonomic scope" value="Bacteria"/>
</dbReference>
<dbReference type="RefSeq" id="WP_008615633.1">
    <property type="nucleotide sequence ID" value="NZ_AONQ01000012.1"/>
</dbReference>
<dbReference type="AlphaFoldDB" id="M3ADK2"/>
<evidence type="ECO:0000313" key="4">
    <source>
        <dbReference type="Proteomes" id="UP000011744"/>
    </source>
</evidence>
<proteinExistence type="predicted"/>
<protein>
    <recommendedName>
        <fullName evidence="2">BON domain-containing protein</fullName>
    </recommendedName>
</protein>
<feature type="chain" id="PRO_5004030664" description="BON domain-containing protein" evidence="1">
    <location>
        <begin position="21"/>
        <end position="195"/>
    </location>
</feature>
<dbReference type="OrthoDB" id="7345123at2"/>
<evidence type="ECO:0000313" key="3">
    <source>
        <dbReference type="EMBL" id="EME70868.1"/>
    </source>
</evidence>
<feature type="domain" description="BON" evidence="2">
    <location>
        <begin position="126"/>
        <end position="195"/>
    </location>
</feature>